<keyword evidence="4" id="KW-1185">Reference proteome</keyword>
<sequence>MANIALHTRPCFCAATMTLKPPWRDVALIAAGAAGGALLTLLARRERKEALCWPTARVEAAPPDAPPAVQDALAKKAAMQQQMTSHLRGAVVMAMVYLGDQLGLYKTLSSERPGRGPGWTASRLAKAAGNLSPRLVQEWLSQQAAAGLVDFNETAQTFSLTAHGALLLAENLSGSFMAPYATLMLACYKRLPSMMQAFRGGCLAPTYDEAGEDLADAMARLHVPEVKFFFIPKVIPEVQNGALLKRLQEGAICADVGCSGADCTLELAQAFPKSKFYAYEVAEPALERARDNIKRLGIANVIVVDAKVQPLGSGPPDGGKFDFVMCYDVLHDLAEPEKMMQEVRDVLHPDGVWVVVDIASEGDAQANIKKHPGAAAYYGISVCLCLPSGLSVEGGRGLGTLGFPVDVAEPMFRSNGFSKVRNFRMPTLEKNQVYELQL</sequence>
<evidence type="ECO:0000259" key="2">
    <source>
        <dbReference type="Pfam" id="PF21320"/>
    </source>
</evidence>
<accession>A0A1Q9E7M9</accession>
<dbReference type="OMA" id="FVGFDYH"/>
<gene>
    <name evidence="3" type="ORF">AK812_SmicGene13661</name>
</gene>
<dbReference type="Proteomes" id="UP000186817">
    <property type="component" value="Unassembled WGS sequence"/>
</dbReference>
<dbReference type="SUPFAM" id="SSF53335">
    <property type="entry name" value="S-adenosyl-L-methionine-dependent methyltransferases"/>
    <property type="match status" value="1"/>
</dbReference>
<protein>
    <submittedName>
        <fullName evidence="3">Uncharacterized protein</fullName>
    </submittedName>
</protein>
<dbReference type="CDD" id="cd02440">
    <property type="entry name" value="AdoMet_MTases"/>
    <property type="match status" value="1"/>
</dbReference>
<evidence type="ECO:0000259" key="1">
    <source>
        <dbReference type="Pfam" id="PF13847"/>
    </source>
</evidence>
<dbReference type="EMBL" id="LSRX01000237">
    <property type="protein sequence ID" value="OLQ03411.1"/>
    <property type="molecule type" value="Genomic_DNA"/>
</dbReference>
<proteinExistence type="predicted"/>
<dbReference type="AlphaFoldDB" id="A0A1Q9E7M9"/>
<dbReference type="InterPro" id="IPR025714">
    <property type="entry name" value="Methyltranfer_dom"/>
</dbReference>
<dbReference type="InterPro" id="IPR048711">
    <property type="entry name" value="WHD_Rv2258c"/>
</dbReference>
<dbReference type="InterPro" id="IPR029063">
    <property type="entry name" value="SAM-dependent_MTases_sf"/>
</dbReference>
<dbReference type="Pfam" id="PF13847">
    <property type="entry name" value="Methyltransf_31"/>
    <property type="match status" value="1"/>
</dbReference>
<comment type="caution">
    <text evidence="3">The sequence shown here is derived from an EMBL/GenBank/DDBJ whole genome shotgun (WGS) entry which is preliminary data.</text>
</comment>
<dbReference type="Pfam" id="PF21320">
    <property type="entry name" value="WHD_Rv2258c"/>
    <property type="match status" value="1"/>
</dbReference>
<reference evidence="3 4" key="1">
    <citation type="submission" date="2016-02" db="EMBL/GenBank/DDBJ databases">
        <title>Genome analysis of coral dinoflagellate symbionts highlights evolutionary adaptations to a symbiotic lifestyle.</title>
        <authorList>
            <person name="Aranda M."/>
            <person name="Li Y."/>
            <person name="Liew Y.J."/>
            <person name="Baumgarten S."/>
            <person name="Simakov O."/>
            <person name="Wilson M."/>
            <person name="Piel J."/>
            <person name="Ashoor H."/>
            <person name="Bougouffa S."/>
            <person name="Bajic V.B."/>
            <person name="Ryu T."/>
            <person name="Ravasi T."/>
            <person name="Bayer T."/>
            <person name="Micklem G."/>
            <person name="Kim H."/>
            <person name="Bhak J."/>
            <person name="Lajeunesse T.C."/>
            <person name="Voolstra C.R."/>
        </authorList>
    </citation>
    <scope>NUCLEOTIDE SEQUENCE [LARGE SCALE GENOMIC DNA]</scope>
    <source>
        <strain evidence="3 4">CCMP2467</strain>
    </source>
</reference>
<feature type="domain" description="Methyltransferase" evidence="1">
    <location>
        <begin position="254"/>
        <end position="372"/>
    </location>
</feature>
<dbReference type="PANTHER" id="PTHR45128">
    <property type="entry name" value="METHYLTRANSFERASE TYPE 11"/>
    <property type="match status" value="1"/>
</dbReference>
<evidence type="ECO:0000313" key="4">
    <source>
        <dbReference type="Proteomes" id="UP000186817"/>
    </source>
</evidence>
<dbReference type="InterPro" id="IPR053173">
    <property type="entry name" value="SAM-binding_MTase"/>
</dbReference>
<dbReference type="OrthoDB" id="565050at2759"/>
<dbReference type="Gene3D" id="3.40.50.150">
    <property type="entry name" value="Vaccinia Virus protein VP39"/>
    <property type="match status" value="1"/>
</dbReference>
<organism evidence="3 4">
    <name type="scientific">Symbiodinium microadriaticum</name>
    <name type="common">Dinoflagellate</name>
    <name type="synonym">Zooxanthella microadriatica</name>
    <dbReference type="NCBI Taxonomy" id="2951"/>
    <lineage>
        <taxon>Eukaryota</taxon>
        <taxon>Sar</taxon>
        <taxon>Alveolata</taxon>
        <taxon>Dinophyceae</taxon>
        <taxon>Suessiales</taxon>
        <taxon>Symbiodiniaceae</taxon>
        <taxon>Symbiodinium</taxon>
    </lineage>
</organism>
<feature type="domain" description="S-adenosylmethionine-dependent methyltransferase Rv2258c-like winged HTH" evidence="2">
    <location>
        <begin position="92"/>
        <end position="168"/>
    </location>
</feature>
<evidence type="ECO:0000313" key="3">
    <source>
        <dbReference type="EMBL" id="OLQ03411.1"/>
    </source>
</evidence>
<name>A0A1Q9E7M9_SYMMI</name>